<accession>A0A0A9FQV8</accession>
<protein>
    <submittedName>
        <fullName evidence="1">Uncharacterized protein</fullName>
    </submittedName>
</protein>
<dbReference type="EMBL" id="GBRH01183224">
    <property type="protein sequence ID" value="JAE14672.1"/>
    <property type="molecule type" value="Transcribed_RNA"/>
</dbReference>
<reference evidence="1" key="2">
    <citation type="journal article" date="2015" name="Data Brief">
        <title>Shoot transcriptome of the giant reed, Arundo donax.</title>
        <authorList>
            <person name="Barrero R.A."/>
            <person name="Guerrero F.D."/>
            <person name="Moolhuijzen P."/>
            <person name="Goolsby J.A."/>
            <person name="Tidwell J."/>
            <person name="Bellgard S.E."/>
            <person name="Bellgard M.I."/>
        </authorList>
    </citation>
    <scope>NUCLEOTIDE SEQUENCE</scope>
    <source>
        <tissue evidence="1">Shoot tissue taken approximately 20 cm above the soil surface</tissue>
    </source>
</reference>
<evidence type="ECO:0000313" key="1">
    <source>
        <dbReference type="EMBL" id="JAE14672.1"/>
    </source>
</evidence>
<dbReference type="AlphaFoldDB" id="A0A0A9FQV8"/>
<proteinExistence type="predicted"/>
<sequence length="53" mass="6381">MRLETKTGKTFQLSEQNIYMLFFTWYRIHCTLAAVCRLNNCFCMVQNRSKLKV</sequence>
<reference evidence="1" key="1">
    <citation type="submission" date="2014-09" db="EMBL/GenBank/DDBJ databases">
        <authorList>
            <person name="Magalhaes I.L.F."/>
            <person name="Oliveira U."/>
            <person name="Santos F.R."/>
            <person name="Vidigal T.H.D.A."/>
            <person name="Brescovit A.D."/>
            <person name="Santos A.J."/>
        </authorList>
    </citation>
    <scope>NUCLEOTIDE SEQUENCE</scope>
    <source>
        <tissue evidence="1">Shoot tissue taken approximately 20 cm above the soil surface</tissue>
    </source>
</reference>
<organism evidence="1">
    <name type="scientific">Arundo donax</name>
    <name type="common">Giant reed</name>
    <name type="synonym">Donax arundinaceus</name>
    <dbReference type="NCBI Taxonomy" id="35708"/>
    <lineage>
        <taxon>Eukaryota</taxon>
        <taxon>Viridiplantae</taxon>
        <taxon>Streptophyta</taxon>
        <taxon>Embryophyta</taxon>
        <taxon>Tracheophyta</taxon>
        <taxon>Spermatophyta</taxon>
        <taxon>Magnoliopsida</taxon>
        <taxon>Liliopsida</taxon>
        <taxon>Poales</taxon>
        <taxon>Poaceae</taxon>
        <taxon>PACMAD clade</taxon>
        <taxon>Arundinoideae</taxon>
        <taxon>Arundineae</taxon>
        <taxon>Arundo</taxon>
    </lineage>
</organism>
<name>A0A0A9FQV8_ARUDO</name>